<dbReference type="InterPro" id="IPR050515">
    <property type="entry name" value="Beta-lactam/transpept"/>
</dbReference>
<proteinExistence type="predicted"/>
<dbReference type="Pfam" id="PF21922">
    <property type="entry name" value="PBP_dimer_2"/>
    <property type="match status" value="1"/>
</dbReference>
<feature type="domain" description="Penicillin binding protein A dimerisation" evidence="2">
    <location>
        <begin position="52"/>
        <end position="135"/>
    </location>
</feature>
<dbReference type="RefSeq" id="WP_344718434.1">
    <property type="nucleotide sequence ID" value="NZ_BAAAYG010000003.1"/>
</dbReference>
<evidence type="ECO:0000313" key="4">
    <source>
        <dbReference type="Proteomes" id="UP001501736"/>
    </source>
</evidence>
<dbReference type="InterPro" id="IPR012338">
    <property type="entry name" value="Beta-lactam/transpept-like"/>
</dbReference>
<evidence type="ECO:0000259" key="2">
    <source>
        <dbReference type="Pfam" id="PF21922"/>
    </source>
</evidence>
<gene>
    <name evidence="3" type="ORF">GCM10020260_08040</name>
</gene>
<dbReference type="EMBL" id="BAAAYG010000003">
    <property type="protein sequence ID" value="GAA3281865.1"/>
    <property type="molecule type" value="Genomic_DNA"/>
</dbReference>
<dbReference type="Proteomes" id="UP001501736">
    <property type="component" value="Unassembled WGS sequence"/>
</dbReference>
<dbReference type="PANTHER" id="PTHR30627">
    <property type="entry name" value="PEPTIDOGLYCAN D,D-TRANSPEPTIDASE"/>
    <property type="match status" value="1"/>
</dbReference>
<reference evidence="4" key="1">
    <citation type="journal article" date="2019" name="Int. J. Syst. Evol. Microbiol.">
        <title>The Global Catalogue of Microorganisms (GCM) 10K type strain sequencing project: providing services to taxonomists for standard genome sequencing and annotation.</title>
        <authorList>
            <consortium name="The Broad Institute Genomics Platform"/>
            <consortium name="The Broad Institute Genome Sequencing Center for Infectious Disease"/>
            <person name="Wu L."/>
            <person name="Ma J."/>
        </authorList>
    </citation>
    <scope>NUCLEOTIDE SEQUENCE [LARGE SCALE GENOMIC DNA]</scope>
    <source>
        <strain evidence="4">JCM 11483</strain>
    </source>
</reference>
<name>A0ABP6RC01_9MICC</name>
<dbReference type="InterPro" id="IPR054120">
    <property type="entry name" value="PBPA_dimer"/>
</dbReference>
<dbReference type="Gene3D" id="3.40.710.10">
    <property type="entry name" value="DD-peptidase/beta-lactamase superfamily"/>
    <property type="match status" value="1"/>
</dbReference>
<dbReference type="Pfam" id="PF00905">
    <property type="entry name" value="Transpeptidase"/>
    <property type="match status" value="1"/>
</dbReference>
<sequence length="487" mass="52334">MNNAIRHTWVFSVGLFLVLFAALSVVQVGVTDQLEAHPQNVRELYQDRGASRGAITVDGTAIADSVPSPDTPFDYQRVYRDSEVYSGLTGFYSIVEQPNGLEGAMNEYLSGRSDSQFFDRITSLFTGDTTEGAQVELTVDPELQRLAHDTIADGTRGSIVVTDVETGEVKAMASKPSFDANALATHSSSEFVATKEELQDQNVPLYGDPAIKDRFFPGSTFKLLDTAAMLESGDYAADEELEVPDELELPNSDTPITNFRGGICSQREEAELSWIFAQSCNTPFAAAAMDLGEDEIRSTAEAFGFNDSELRIPMSVTESVFPEDLTKASLAQSSIGGFEVQATPLQMNMVAAAIANDGTMMAPHLVESVRGPDLQVLEQSEPEELGEPISSSTAEELSELMKGPIESGTAVGAQSDVVDIHAKTGTADFGETTESGAPIVNSWITGFADVGDSTYAVTVAYQDIPYEDGHNLTVSNLKTMFEGAVDQ</sequence>
<dbReference type="InterPro" id="IPR001460">
    <property type="entry name" value="PCN-bd_Tpept"/>
</dbReference>
<accession>A0ABP6RC01</accession>
<organism evidence="3 4">
    <name type="scientific">Nesterenkonia halobia</name>
    <dbReference type="NCBI Taxonomy" id="37922"/>
    <lineage>
        <taxon>Bacteria</taxon>
        <taxon>Bacillati</taxon>
        <taxon>Actinomycetota</taxon>
        <taxon>Actinomycetes</taxon>
        <taxon>Micrococcales</taxon>
        <taxon>Micrococcaceae</taxon>
        <taxon>Nesterenkonia</taxon>
    </lineage>
</organism>
<protein>
    <submittedName>
        <fullName evidence="3">Penicillin-binding transpeptidase domain-containing protein</fullName>
    </submittedName>
</protein>
<dbReference type="Gene3D" id="3.90.1310.10">
    <property type="entry name" value="Penicillin-binding protein 2a (Domain 2)"/>
    <property type="match status" value="1"/>
</dbReference>
<evidence type="ECO:0000313" key="3">
    <source>
        <dbReference type="EMBL" id="GAA3281865.1"/>
    </source>
</evidence>
<dbReference type="PANTHER" id="PTHR30627:SF24">
    <property type="entry name" value="PENICILLIN-BINDING PROTEIN 4B"/>
    <property type="match status" value="1"/>
</dbReference>
<feature type="domain" description="Penicillin-binding protein transpeptidase" evidence="1">
    <location>
        <begin position="157"/>
        <end position="469"/>
    </location>
</feature>
<evidence type="ECO:0000259" key="1">
    <source>
        <dbReference type="Pfam" id="PF00905"/>
    </source>
</evidence>
<comment type="caution">
    <text evidence="3">The sequence shown here is derived from an EMBL/GenBank/DDBJ whole genome shotgun (WGS) entry which is preliminary data.</text>
</comment>
<keyword evidence="4" id="KW-1185">Reference proteome</keyword>
<dbReference type="SUPFAM" id="SSF56601">
    <property type="entry name" value="beta-lactamase/transpeptidase-like"/>
    <property type="match status" value="1"/>
</dbReference>